<dbReference type="OrthoDB" id="5109161at2"/>
<dbReference type="InterPro" id="IPR029058">
    <property type="entry name" value="AB_hydrolase_fold"/>
</dbReference>
<dbReference type="PATRIC" id="fig|82380.11.peg.937"/>
<proteinExistence type="predicted"/>
<sequence>MTMMMPEPEPLRPVPGLDAFLQETPSAIASRAGQLLGMAAYAFGRFEPDTALREDADLLGVPHVERAGDEMQRWSSDARLDDLTRQAQEFHDLSSAGSLDERTRALWGDVVRFRTPMPLLALLNIRQQSEHPLEAAAAAAALHAFSGGRLNRSHDILRSAAESADPQANAVAAAMLDVSRTSPDVPERPAWVGNPVSTTIHGTWALVEENGWHRPGSPLHSHLRAKNSANLYDADGYFVWSGEYSDLGRTQGGEDLHRWADLVSGAGWLDAVYAHSHGGNVALDALAKGARIKLLVLLHTPAIHRTSQAWAAIRANVGGVISMRTRMDHVVLADSLRHGENRMAFDPELLPHFPVVGHWKNQDAWFSHSHFVSVSNWRRSDLSNIVTMRYRAI</sequence>
<dbReference type="AlphaFoldDB" id="A0A0F0LF29"/>
<dbReference type="Proteomes" id="UP000033640">
    <property type="component" value="Unassembled WGS sequence"/>
</dbReference>
<gene>
    <name evidence="1" type="ORF">RS83_00906</name>
</gene>
<evidence type="ECO:0000313" key="2">
    <source>
        <dbReference type="Proteomes" id="UP000033640"/>
    </source>
</evidence>
<evidence type="ECO:0008006" key="3">
    <source>
        <dbReference type="Google" id="ProtNLM"/>
    </source>
</evidence>
<organism evidence="1 2">
    <name type="scientific">Microbacterium oxydans</name>
    <dbReference type="NCBI Taxonomy" id="82380"/>
    <lineage>
        <taxon>Bacteria</taxon>
        <taxon>Bacillati</taxon>
        <taxon>Actinomycetota</taxon>
        <taxon>Actinomycetes</taxon>
        <taxon>Micrococcales</taxon>
        <taxon>Microbacteriaceae</taxon>
        <taxon>Microbacterium</taxon>
    </lineage>
</organism>
<comment type="caution">
    <text evidence="1">The sequence shown here is derived from an EMBL/GenBank/DDBJ whole genome shotgun (WGS) entry which is preliminary data.</text>
</comment>
<name>A0A0F0LF29_9MICO</name>
<dbReference type="EMBL" id="JYIW01000020">
    <property type="protein sequence ID" value="KJL30156.1"/>
    <property type="molecule type" value="Genomic_DNA"/>
</dbReference>
<evidence type="ECO:0000313" key="1">
    <source>
        <dbReference type="EMBL" id="KJL30156.1"/>
    </source>
</evidence>
<protein>
    <recommendedName>
        <fullName evidence="3">Alpha/beta hydrolase</fullName>
    </recommendedName>
</protein>
<dbReference type="SUPFAM" id="SSF53474">
    <property type="entry name" value="alpha/beta-Hydrolases"/>
    <property type="match status" value="1"/>
</dbReference>
<reference evidence="1 2" key="1">
    <citation type="submission" date="2015-02" db="EMBL/GenBank/DDBJ databases">
        <title>Draft genome sequences of ten Microbacterium spp. with emphasis on heavy metal contaminated environments.</title>
        <authorList>
            <person name="Corretto E."/>
        </authorList>
    </citation>
    <scope>NUCLEOTIDE SEQUENCE [LARGE SCALE GENOMIC DNA]</scope>
    <source>
        <strain evidence="1 2">BEL4b</strain>
    </source>
</reference>
<dbReference type="RefSeq" id="WP_045278342.1">
    <property type="nucleotide sequence ID" value="NZ_JYIW01000020.1"/>
</dbReference>
<accession>A0A0F0LF29</accession>